<dbReference type="EMBL" id="LQZE01000270">
    <property type="protein sequence ID" value="KXU15060.1"/>
    <property type="molecule type" value="Genomic_DNA"/>
</dbReference>
<gene>
    <name evidence="2" type="ORF">SORDD17_01237</name>
</gene>
<dbReference type="SUPFAM" id="SSF53041">
    <property type="entry name" value="Resolvase-like"/>
    <property type="match status" value="1"/>
</dbReference>
<evidence type="ECO:0000313" key="2">
    <source>
        <dbReference type="EMBL" id="KXU15060.1"/>
    </source>
</evidence>
<dbReference type="InterPro" id="IPR036162">
    <property type="entry name" value="Resolvase-like_N_sf"/>
</dbReference>
<dbReference type="GO" id="GO:0000150">
    <property type="term" value="F:DNA strand exchange activity"/>
    <property type="evidence" value="ECO:0007669"/>
    <property type="project" value="InterPro"/>
</dbReference>
<dbReference type="AlphaFoldDB" id="A0A139RK01"/>
<proteinExistence type="predicted"/>
<accession>A0A139RK01</accession>
<comment type="caution">
    <text evidence="2">The sequence shown here is derived from an EMBL/GenBank/DDBJ whole genome shotgun (WGS) entry which is preliminary data.</text>
</comment>
<dbReference type="Pfam" id="PF00239">
    <property type="entry name" value="Resolvase"/>
    <property type="match status" value="1"/>
</dbReference>
<evidence type="ECO:0000259" key="1">
    <source>
        <dbReference type="PROSITE" id="PS51736"/>
    </source>
</evidence>
<dbReference type="PROSITE" id="PS51736">
    <property type="entry name" value="RECOMBINASES_3"/>
    <property type="match status" value="1"/>
</dbReference>
<reference evidence="2 3" key="1">
    <citation type="submission" date="2016-01" db="EMBL/GenBank/DDBJ databases">
        <title>Highly variable Streptococcus oralis are common among viridans streptococci isolated from primates.</title>
        <authorList>
            <person name="Denapaite D."/>
            <person name="Rieger M."/>
            <person name="Koendgen S."/>
            <person name="Brueckner R."/>
            <person name="Ochigava I."/>
            <person name="Kappeler P."/>
            <person name="Maetz-Rensing K."/>
            <person name="Leendertz F."/>
            <person name="Hakenbeck R."/>
        </authorList>
    </citation>
    <scope>NUCLEOTIDE SEQUENCE [LARGE SCALE GENOMIC DNA]</scope>
    <source>
        <strain evidence="2 3">DD17</strain>
    </source>
</reference>
<protein>
    <submittedName>
        <fullName evidence="2">Putative DNA recombinase</fullName>
    </submittedName>
</protein>
<evidence type="ECO:0000313" key="3">
    <source>
        <dbReference type="Proteomes" id="UP000072989"/>
    </source>
</evidence>
<dbReference type="InterPro" id="IPR006119">
    <property type="entry name" value="Resolv_N"/>
</dbReference>
<name>A0A139RK01_STROR</name>
<feature type="domain" description="Resolvase/invertase-type recombinase catalytic" evidence="1">
    <location>
        <begin position="22"/>
        <end position="77"/>
    </location>
</feature>
<dbReference type="CDD" id="cd00338">
    <property type="entry name" value="Ser_Recombinase"/>
    <property type="match status" value="1"/>
</dbReference>
<dbReference type="PATRIC" id="fig|1303.87.peg.1492"/>
<dbReference type="GO" id="GO:0003677">
    <property type="term" value="F:DNA binding"/>
    <property type="evidence" value="ECO:0007669"/>
    <property type="project" value="InterPro"/>
</dbReference>
<sequence>MSKTITKVTPPPTIPPINQKLRVVAYARVSTDKEEQLNSLEAQKDYFIQYIGLHEDWEFVGIYFDEGISGLKLDKRE</sequence>
<dbReference type="Gene3D" id="3.40.50.1390">
    <property type="entry name" value="Resolvase, N-terminal catalytic domain"/>
    <property type="match status" value="1"/>
</dbReference>
<dbReference type="Proteomes" id="UP000072989">
    <property type="component" value="Unassembled WGS sequence"/>
</dbReference>
<organism evidence="2 3">
    <name type="scientific">Streptococcus oralis</name>
    <dbReference type="NCBI Taxonomy" id="1303"/>
    <lineage>
        <taxon>Bacteria</taxon>
        <taxon>Bacillati</taxon>
        <taxon>Bacillota</taxon>
        <taxon>Bacilli</taxon>
        <taxon>Lactobacillales</taxon>
        <taxon>Streptococcaceae</taxon>
        <taxon>Streptococcus</taxon>
    </lineage>
</organism>